<evidence type="ECO:0000313" key="1">
    <source>
        <dbReference type="EMBL" id="EET08441.1"/>
    </source>
</evidence>
<dbReference type="EMBL" id="CM000832">
    <property type="protein sequence ID" value="EET08441.1"/>
    <property type="molecule type" value="Genomic_DNA"/>
</dbReference>
<name>A0A0E1W817_BURPE</name>
<accession>A0A0E1W817</accession>
<dbReference type="Proteomes" id="UP000001812">
    <property type="component" value="Chromosome I"/>
</dbReference>
<sequence>MCGKTRLVAVAAPGCAFASSRPPQMLAQMLGFRDAFGALVRCSSPSQPFASRTAGRALQHRMRAARHAANASFAHFAYAFISIRTSKSVRQKIFGQSGWDA</sequence>
<protein>
    <submittedName>
        <fullName evidence="1">Uncharacterized protein</fullName>
    </submittedName>
</protein>
<dbReference type="AlphaFoldDB" id="A0A0E1W817"/>
<gene>
    <name evidence="1" type="ORF">BURPS1710A_3487</name>
</gene>
<organism evidence="1">
    <name type="scientific">Burkholderia pseudomallei 1710a</name>
    <dbReference type="NCBI Taxonomy" id="320371"/>
    <lineage>
        <taxon>Bacteria</taxon>
        <taxon>Pseudomonadati</taxon>
        <taxon>Pseudomonadota</taxon>
        <taxon>Betaproteobacteria</taxon>
        <taxon>Burkholderiales</taxon>
        <taxon>Burkholderiaceae</taxon>
        <taxon>Burkholderia</taxon>
        <taxon>pseudomallei group</taxon>
    </lineage>
</organism>
<reference evidence="1" key="1">
    <citation type="submission" date="2009-05" db="EMBL/GenBank/DDBJ databases">
        <authorList>
            <person name="Harkins D.M."/>
            <person name="DeShazer D."/>
            <person name="Woods D.E."/>
            <person name="Brinkac L.M."/>
            <person name="Brown K.A."/>
            <person name="Hung G.C."/>
            <person name="Tuanyok A."/>
            <person name="Zhang B."/>
            <person name="Nierman W.C."/>
        </authorList>
    </citation>
    <scope>NUCLEOTIDE SEQUENCE [LARGE SCALE GENOMIC DNA]</scope>
    <source>
        <strain evidence="1">1710a</strain>
    </source>
</reference>
<dbReference type="HOGENOM" id="CLU_179834_0_0_4"/>
<proteinExistence type="predicted"/>